<protein>
    <recommendedName>
        <fullName evidence="2">Mce/MlaD domain-containing protein</fullName>
    </recommendedName>
</protein>
<dbReference type="AlphaFoldDB" id="A0A2G9Y876"/>
<evidence type="ECO:0000313" key="4">
    <source>
        <dbReference type="Proteomes" id="UP000230392"/>
    </source>
</evidence>
<organism evidence="3 4">
    <name type="scientific">bacterium (Candidatus Ratteibacteria) CG23_combo_of_CG06-09_8_20_14_all_48_7</name>
    <dbReference type="NCBI Taxonomy" id="2014292"/>
    <lineage>
        <taxon>Bacteria</taxon>
        <taxon>Candidatus Ratteibacteria</taxon>
    </lineage>
</organism>
<keyword evidence="1" id="KW-0175">Coiled coil</keyword>
<feature type="domain" description="Mce/MlaD" evidence="2">
    <location>
        <begin position="37"/>
        <end position="114"/>
    </location>
</feature>
<gene>
    <name evidence="3" type="ORF">COX46_05835</name>
</gene>
<dbReference type="PANTHER" id="PTHR33371">
    <property type="entry name" value="INTERMEMBRANE PHOSPHOLIPID TRANSPORT SYSTEM BINDING PROTEIN MLAD-RELATED"/>
    <property type="match status" value="1"/>
</dbReference>
<evidence type="ECO:0000259" key="2">
    <source>
        <dbReference type="Pfam" id="PF02470"/>
    </source>
</evidence>
<comment type="caution">
    <text evidence="3">The sequence shown here is derived from an EMBL/GenBank/DDBJ whole genome shotgun (WGS) entry which is preliminary data.</text>
</comment>
<feature type="coiled-coil region" evidence="1">
    <location>
        <begin position="189"/>
        <end position="216"/>
    </location>
</feature>
<proteinExistence type="predicted"/>
<feature type="non-terminal residue" evidence="3">
    <location>
        <position position="324"/>
    </location>
</feature>
<dbReference type="PANTHER" id="PTHR33371:SF4">
    <property type="entry name" value="INTERMEMBRANE PHOSPHOLIPID TRANSPORT SYSTEM BINDING PROTEIN MLAD"/>
    <property type="match status" value="1"/>
</dbReference>
<dbReference type="Pfam" id="PF02470">
    <property type="entry name" value="MlaD"/>
    <property type="match status" value="1"/>
</dbReference>
<evidence type="ECO:0000313" key="3">
    <source>
        <dbReference type="EMBL" id="PIP15445.1"/>
    </source>
</evidence>
<reference evidence="3 4" key="1">
    <citation type="submission" date="2017-09" db="EMBL/GenBank/DDBJ databases">
        <title>Depth-based differentiation of microbial function through sediment-hosted aquifers and enrichment of novel symbionts in the deep terrestrial subsurface.</title>
        <authorList>
            <person name="Probst A.J."/>
            <person name="Ladd B."/>
            <person name="Jarett J.K."/>
            <person name="Geller-Mcgrath D.E."/>
            <person name="Sieber C.M."/>
            <person name="Emerson J.B."/>
            <person name="Anantharaman K."/>
            <person name="Thomas B.C."/>
            <person name="Malmstrom R."/>
            <person name="Stieglmeier M."/>
            <person name="Klingl A."/>
            <person name="Woyke T."/>
            <person name="Ryan C.M."/>
            <person name="Banfield J.F."/>
        </authorList>
    </citation>
    <scope>NUCLEOTIDE SEQUENCE [LARGE SCALE GENOMIC DNA]</scope>
    <source>
        <strain evidence="3">CG23_combo_of_CG06-09_8_20_14_all_48_7</strain>
    </source>
</reference>
<accession>A0A2G9Y876</accession>
<sequence length="324" mass="35218">MKKITMEVRVGFLVVVAVALILLFAVVKGQIPFRHASYEVRAVFKYVAGVDRGSPVRVSGVRVGEVKAVNLAYEDTPLAYVTLGLDHGVKLGRHSQILIRSFGLIGEKYVEIIPTSVTDTPLIQPGETVIGVEPLPLDRLLVLGEELGRSARDLAISMERLVGDPKLKEEIFDTLNKVQSASVQGTRTLASVEATAVELKEACTRAEDLISSAKDTVEQAKPALLRLIFNFQVASEGFVQASKQVTDILAKVQSDESSLGRLISSPDIYQKLDQSLTELNRALAQFSEASKDVASLANDVKEGKGSVGKFLTSDEIYNEVRGFM</sequence>
<dbReference type="InterPro" id="IPR003399">
    <property type="entry name" value="Mce/MlaD"/>
</dbReference>
<dbReference type="InterPro" id="IPR052336">
    <property type="entry name" value="MlaD_Phospholipid_Transporter"/>
</dbReference>
<dbReference type="Proteomes" id="UP000230392">
    <property type="component" value="Unassembled WGS sequence"/>
</dbReference>
<evidence type="ECO:0000256" key="1">
    <source>
        <dbReference type="SAM" id="Coils"/>
    </source>
</evidence>
<dbReference type="EMBL" id="PCRF01000284">
    <property type="protein sequence ID" value="PIP15445.1"/>
    <property type="molecule type" value="Genomic_DNA"/>
</dbReference>
<name>A0A2G9Y876_9BACT</name>